<sequence>MRKKIQDDKEHRRKLWCNNCRKSMDRDIVASLNIAYKGWARFTHPRVDTGEATSELFSRMSEPNTSNYDDVVIQIVDVSKYGSR</sequence>
<name>A0A7D5M7L3_9ARCH</name>
<evidence type="ECO:0000313" key="1">
    <source>
        <dbReference type="EMBL" id="QLH06430.1"/>
    </source>
</evidence>
<organism evidence="1 2">
    <name type="scientific">Nitrosopumilus ureiphilus</name>
    <dbReference type="NCBI Taxonomy" id="1470067"/>
    <lineage>
        <taxon>Archaea</taxon>
        <taxon>Nitrososphaerota</taxon>
        <taxon>Nitrososphaeria</taxon>
        <taxon>Nitrosopumilales</taxon>
        <taxon>Nitrosopumilaceae</taxon>
        <taxon>Nitrosopumilus</taxon>
    </lineage>
</organism>
<dbReference type="EMBL" id="CP026995">
    <property type="protein sequence ID" value="QLH06430.1"/>
    <property type="molecule type" value="Genomic_DNA"/>
</dbReference>
<dbReference type="Proteomes" id="UP000509478">
    <property type="component" value="Chromosome"/>
</dbReference>
<dbReference type="AlphaFoldDB" id="A0A7D5M7L3"/>
<keyword evidence="2" id="KW-1185">Reference proteome</keyword>
<dbReference type="KEGG" id="nue:C5F50_04575"/>
<proteinExistence type="predicted"/>
<protein>
    <submittedName>
        <fullName evidence="1">Uncharacterized protein</fullName>
    </submittedName>
</protein>
<accession>A0A7D5M7L3</accession>
<evidence type="ECO:0000313" key="2">
    <source>
        <dbReference type="Proteomes" id="UP000509478"/>
    </source>
</evidence>
<gene>
    <name evidence="1" type="ORF">C5F50_04575</name>
</gene>
<reference evidence="1 2" key="1">
    <citation type="submission" date="2018-02" db="EMBL/GenBank/DDBJ databases">
        <title>Complete genome of Nitrosopumilus ureaphilus PS0.</title>
        <authorList>
            <person name="Qin W."/>
            <person name="Zheng Y."/>
            <person name="Stahl D.A."/>
        </authorList>
    </citation>
    <scope>NUCLEOTIDE SEQUENCE [LARGE SCALE GENOMIC DNA]</scope>
    <source>
        <strain evidence="1 2">PS0</strain>
    </source>
</reference>